<evidence type="ECO:0000313" key="5">
    <source>
        <dbReference type="EMBL" id="KAK3328767.1"/>
    </source>
</evidence>
<keyword evidence="1" id="KW-0489">Methyltransferase</keyword>
<protein>
    <submittedName>
        <fullName evidence="5">O-methyltransferase</fullName>
    </submittedName>
</protein>
<dbReference type="Gene3D" id="1.10.10.10">
    <property type="entry name" value="Winged helix-like DNA-binding domain superfamily/Winged helix DNA-binding domain"/>
    <property type="match status" value="1"/>
</dbReference>
<reference evidence="5" key="1">
    <citation type="journal article" date="2023" name="Mol. Phylogenet. Evol.">
        <title>Genome-scale phylogeny and comparative genomics of the fungal order Sordariales.</title>
        <authorList>
            <person name="Hensen N."/>
            <person name="Bonometti L."/>
            <person name="Westerberg I."/>
            <person name="Brannstrom I.O."/>
            <person name="Guillou S."/>
            <person name="Cros-Aarteil S."/>
            <person name="Calhoun S."/>
            <person name="Haridas S."/>
            <person name="Kuo A."/>
            <person name="Mondo S."/>
            <person name="Pangilinan J."/>
            <person name="Riley R."/>
            <person name="LaButti K."/>
            <person name="Andreopoulos B."/>
            <person name="Lipzen A."/>
            <person name="Chen C."/>
            <person name="Yan M."/>
            <person name="Daum C."/>
            <person name="Ng V."/>
            <person name="Clum A."/>
            <person name="Steindorff A."/>
            <person name="Ohm R.A."/>
            <person name="Martin F."/>
            <person name="Silar P."/>
            <person name="Natvig D.O."/>
            <person name="Lalanne C."/>
            <person name="Gautier V."/>
            <person name="Ament-Velasquez S.L."/>
            <person name="Kruys A."/>
            <person name="Hutchinson M.I."/>
            <person name="Powell A.J."/>
            <person name="Barry K."/>
            <person name="Miller A.N."/>
            <person name="Grigoriev I.V."/>
            <person name="Debuchy R."/>
            <person name="Gladieux P."/>
            <person name="Hiltunen Thoren M."/>
            <person name="Johannesson H."/>
        </authorList>
    </citation>
    <scope>NUCLEOTIDE SEQUENCE</scope>
    <source>
        <strain evidence="5">CBS 118394</strain>
    </source>
</reference>
<dbReference type="InterPro" id="IPR036390">
    <property type="entry name" value="WH_DNA-bd_sf"/>
</dbReference>
<accession>A0AAE0IPW7</accession>
<dbReference type="AlphaFoldDB" id="A0AAE0IPW7"/>
<dbReference type="InterPro" id="IPR016461">
    <property type="entry name" value="COMT-like"/>
</dbReference>
<reference evidence="5" key="2">
    <citation type="submission" date="2023-06" db="EMBL/GenBank/DDBJ databases">
        <authorList>
            <consortium name="Lawrence Berkeley National Laboratory"/>
            <person name="Haridas S."/>
            <person name="Hensen N."/>
            <person name="Bonometti L."/>
            <person name="Westerberg I."/>
            <person name="Brannstrom I.O."/>
            <person name="Guillou S."/>
            <person name="Cros-Aarteil S."/>
            <person name="Calhoun S."/>
            <person name="Kuo A."/>
            <person name="Mondo S."/>
            <person name="Pangilinan J."/>
            <person name="Riley R."/>
            <person name="Labutti K."/>
            <person name="Andreopoulos B."/>
            <person name="Lipzen A."/>
            <person name="Chen C."/>
            <person name="Yanf M."/>
            <person name="Daum C."/>
            <person name="Ng V."/>
            <person name="Clum A."/>
            <person name="Steindorff A."/>
            <person name="Ohm R."/>
            <person name="Martin F."/>
            <person name="Silar P."/>
            <person name="Natvig D."/>
            <person name="Lalanne C."/>
            <person name="Gautier V."/>
            <person name="Ament-Velasquez S.L."/>
            <person name="Kruys A."/>
            <person name="Hutchinson M.I."/>
            <person name="Powell A.J."/>
            <person name="Barry K."/>
            <person name="Miller A.N."/>
            <person name="Grigoriev I.V."/>
            <person name="Debuchy R."/>
            <person name="Gladieux P."/>
            <person name="Thoren M.H."/>
            <person name="Johannesson H."/>
        </authorList>
    </citation>
    <scope>NUCLEOTIDE SEQUENCE</scope>
    <source>
        <strain evidence="5">CBS 118394</strain>
    </source>
</reference>
<evidence type="ECO:0000256" key="3">
    <source>
        <dbReference type="ARBA" id="ARBA00022691"/>
    </source>
</evidence>
<evidence type="ECO:0000256" key="1">
    <source>
        <dbReference type="ARBA" id="ARBA00022603"/>
    </source>
</evidence>
<dbReference type="PANTHER" id="PTHR43712">
    <property type="entry name" value="PUTATIVE (AFU_ORTHOLOGUE AFUA_4G14580)-RELATED"/>
    <property type="match status" value="1"/>
</dbReference>
<dbReference type="Gene3D" id="3.40.50.150">
    <property type="entry name" value="Vaccinia Virus protein VP39"/>
    <property type="match status" value="1"/>
</dbReference>
<dbReference type="GO" id="GO:0008171">
    <property type="term" value="F:O-methyltransferase activity"/>
    <property type="evidence" value="ECO:0007669"/>
    <property type="project" value="InterPro"/>
</dbReference>
<proteinExistence type="predicted"/>
<dbReference type="PROSITE" id="PS51683">
    <property type="entry name" value="SAM_OMT_II"/>
    <property type="match status" value="1"/>
</dbReference>
<dbReference type="InterPro" id="IPR036388">
    <property type="entry name" value="WH-like_DNA-bd_sf"/>
</dbReference>
<organism evidence="5 6">
    <name type="scientific">Apodospora peruviana</name>
    <dbReference type="NCBI Taxonomy" id="516989"/>
    <lineage>
        <taxon>Eukaryota</taxon>
        <taxon>Fungi</taxon>
        <taxon>Dikarya</taxon>
        <taxon>Ascomycota</taxon>
        <taxon>Pezizomycotina</taxon>
        <taxon>Sordariomycetes</taxon>
        <taxon>Sordariomycetidae</taxon>
        <taxon>Sordariales</taxon>
        <taxon>Lasiosphaeriaceae</taxon>
        <taxon>Apodospora</taxon>
    </lineage>
</organism>
<dbReference type="Pfam" id="PF00891">
    <property type="entry name" value="Methyltransf_2"/>
    <property type="match status" value="1"/>
</dbReference>
<comment type="caution">
    <text evidence="5">The sequence shown here is derived from an EMBL/GenBank/DDBJ whole genome shotgun (WGS) entry which is preliminary data.</text>
</comment>
<gene>
    <name evidence="5" type="ORF">B0H66DRAFT_634045</name>
</gene>
<dbReference type="InterPro" id="IPR029063">
    <property type="entry name" value="SAM-dependent_MTases_sf"/>
</dbReference>
<keyword evidence="3" id="KW-0949">S-adenosyl-L-methionine</keyword>
<name>A0AAE0IPW7_9PEZI</name>
<feature type="domain" description="O-methyltransferase C-terminal" evidence="4">
    <location>
        <begin position="257"/>
        <end position="402"/>
    </location>
</feature>
<evidence type="ECO:0000256" key="2">
    <source>
        <dbReference type="ARBA" id="ARBA00022679"/>
    </source>
</evidence>
<dbReference type="Proteomes" id="UP001283341">
    <property type="component" value="Unassembled WGS sequence"/>
</dbReference>
<dbReference type="InterPro" id="IPR001077">
    <property type="entry name" value="COMT_C"/>
</dbReference>
<keyword evidence="2" id="KW-0808">Transferase</keyword>
<evidence type="ECO:0000313" key="6">
    <source>
        <dbReference type="Proteomes" id="UP001283341"/>
    </source>
</evidence>
<dbReference type="SUPFAM" id="SSF46785">
    <property type="entry name" value="Winged helix' DNA-binding domain"/>
    <property type="match status" value="1"/>
</dbReference>
<dbReference type="SUPFAM" id="SSF53335">
    <property type="entry name" value="S-adenosyl-L-methionine-dependent methyltransferases"/>
    <property type="match status" value="1"/>
</dbReference>
<dbReference type="GO" id="GO:0032259">
    <property type="term" value="P:methylation"/>
    <property type="evidence" value="ECO:0007669"/>
    <property type="project" value="UniProtKB-KW"/>
</dbReference>
<dbReference type="EMBL" id="JAUEDM010000001">
    <property type="protein sequence ID" value="KAK3328767.1"/>
    <property type="molecule type" value="Genomic_DNA"/>
</dbReference>
<evidence type="ECO:0000259" key="4">
    <source>
        <dbReference type="Pfam" id="PF00891"/>
    </source>
</evidence>
<sequence length="427" mass="46426">MAVTNGKNGTVAPPASTLREDLRKAIADLTAAVDDFVADPEAASRGGTATHAQRSAIAAVAARAQALVKEPSEQGPELCRQASIAASTRLFSEWGVFEAIPRDGSVTYTDLAAMVKVEEVLIIRISRVLISAGVLERVGTDKVAHTPNSRIFLDDNPAGHLYNLAWDNTFFTFPRLPQYFETYGRKEPQTLNHVPVTYAQGKPELAYYDMIAQSPAKTRTFMMAMSAMETSGPTAGVYDFSWVVSLLRSGHIAADRPVLVDVGGAKGHAIKAIVGEFPQLPLKRLILQDGPAVIESAVAMDEPELRGVKKMAVDFHAEQPVKGALLYFIRRCLHNYSDQVCINILKNLVDAMADDSKVLIMEDVIEDPPPEYVPFMDFVMLTFAGKQRTMSNWEKVISGAGLKISSISTAKGPWTISVMECVKAAAL</sequence>
<dbReference type="PANTHER" id="PTHR43712:SF16">
    <property type="entry name" value="O-METHYLTRANSFERASE ELCB"/>
    <property type="match status" value="1"/>
</dbReference>
<keyword evidence="6" id="KW-1185">Reference proteome</keyword>